<evidence type="ECO:0000256" key="6">
    <source>
        <dbReference type="ARBA" id="ARBA00022801"/>
    </source>
</evidence>
<comment type="function">
    <text evidence="8">Ubiquitin-protein hydrolase is involved both in the processing of ubiquitin precursors and of ubiquitinated proteins. This enzyme is a thiol protease that recognizes and hydrolyzes a peptide bond at the C-terminal glycine of ubiquitin.</text>
</comment>
<protein>
    <recommendedName>
        <fullName evidence="9 11">Ubiquitin carboxyl-terminal hydrolase</fullName>
        <ecNumber evidence="3 11">3.4.19.12</ecNumber>
    </recommendedName>
</protein>
<evidence type="ECO:0000256" key="3">
    <source>
        <dbReference type="ARBA" id="ARBA00012759"/>
    </source>
</evidence>
<dbReference type="OrthoDB" id="6509975at2759"/>
<proteinExistence type="inferred from homology"/>
<evidence type="ECO:0000256" key="1">
    <source>
        <dbReference type="ARBA" id="ARBA00000707"/>
    </source>
</evidence>
<evidence type="ECO:0000256" key="4">
    <source>
        <dbReference type="ARBA" id="ARBA00022670"/>
    </source>
</evidence>
<sequence>MSPISKDSLDIKAVCSANCLAIPLSCSFFQLIRVSCRSNELVSTETLCGELSLRARLVLLTLTESLTLMAAEISGSDCDSAWQILPILGLNVLGASQKTLEMATESLIPLESNPEVMNKFLQKLGVPSQWGIVDVMGLDTDALAWVPRPVLSVILLFPTSQAYKEHKQKQETEILSKGQVIANDVFYMKQLVSNACGTVALVHSIANNTDQIGLSDGVLKKFLDEAKPLDAASRGKLFKECDGIINAHKELAQEGQTNTPNAEEPVNHHFITFVHKDGVLYELDGSKAFPINHGATTTDSFLEDSVKICKEFMARDPNEVKFTVVALTAQD</sequence>
<evidence type="ECO:0000256" key="10">
    <source>
        <dbReference type="PROSITE-ProRule" id="PRU01393"/>
    </source>
</evidence>
<dbReference type="GO" id="GO:0006511">
    <property type="term" value="P:ubiquitin-dependent protein catabolic process"/>
    <property type="evidence" value="ECO:0007669"/>
    <property type="project" value="UniProtKB-UniRule"/>
</dbReference>
<dbReference type="EC" id="3.4.19.12" evidence="3 11"/>
<dbReference type="PRINTS" id="PR00707">
    <property type="entry name" value="UBCTHYDRLASE"/>
</dbReference>
<dbReference type="InterPro" id="IPR057254">
    <property type="entry name" value="UCH_AS"/>
</dbReference>
<evidence type="ECO:0000256" key="9">
    <source>
        <dbReference type="ARBA" id="ARBA00073226"/>
    </source>
</evidence>
<dbReference type="InterPro" id="IPR036959">
    <property type="entry name" value="Peptidase_C12_UCH_sf"/>
</dbReference>
<dbReference type="Gene3D" id="3.40.532.10">
    <property type="entry name" value="Peptidase C12, ubiquitin carboxyl-terminal hydrolase"/>
    <property type="match status" value="1"/>
</dbReference>
<feature type="active site" description="Nucleophile" evidence="10">
    <location>
        <position position="196"/>
    </location>
</feature>
<evidence type="ECO:0000313" key="13">
    <source>
        <dbReference type="EMBL" id="CAB3229298.1"/>
    </source>
</evidence>
<evidence type="ECO:0000256" key="5">
    <source>
        <dbReference type="ARBA" id="ARBA00022786"/>
    </source>
</evidence>
<keyword evidence="7 10" id="KW-0788">Thiol protease</keyword>
<evidence type="ECO:0000313" key="14">
    <source>
        <dbReference type="Proteomes" id="UP000494256"/>
    </source>
</evidence>
<dbReference type="SUPFAM" id="SSF54001">
    <property type="entry name" value="Cysteine proteinases"/>
    <property type="match status" value="1"/>
</dbReference>
<dbReference type="PROSITE" id="PS52048">
    <property type="entry name" value="UCH_DOMAIN"/>
    <property type="match status" value="1"/>
</dbReference>
<dbReference type="GO" id="GO:0016579">
    <property type="term" value="P:protein deubiquitination"/>
    <property type="evidence" value="ECO:0007669"/>
    <property type="project" value="TreeGrafter"/>
</dbReference>
<dbReference type="Proteomes" id="UP000494256">
    <property type="component" value="Unassembled WGS sequence"/>
</dbReference>
<accession>A0A8S0Z8F8</accession>
<gene>
    <name evidence="13" type="ORF">APLA_LOCUS3946</name>
</gene>
<dbReference type="GO" id="GO:0004843">
    <property type="term" value="F:cysteine-type deubiquitinase activity"/>
    <property type="evidence" value="ECO:0007669"/>
    <property type="project" value="UniProtKB-UniRule"/>
</dbReference>
<dbReference type="PANTHER" id="PTHR10589">
    <property type="entry name" value="UBIQUITIN CARBOXYL-TERMINAL HYDROLASE"/>
    <property type="match status" value="1"/>
</dbReference>
<dbReference type="PANTHER" id="PTHR10589:SF17">
    <property type="entry name" value="UBIQUITIN CARBOXYL-TERMINAL HYDROLASE"/>
    <property type="match status" value="1"/>
</dbReference>
<reference evidence="13 14" key="1">
    <citation type="submission" date="2020-04" db="EMBL/GenBank/DDBJ databases">
        <authorList>
            <person name="Wallbank WR R."/>
            <person name="Pardo Diaz C."/>
            <person name="Kozak K."/>
            <person name="Martin S."/>
            <person name="Jiggins C."/>
            <person name="Moest M."/>
            <person name="Warren A I."/>
            <person name="Byers J.R.P. K."/>
            <person name="Montejo-Kovacevich G."/>
            <person name="Yen C E."/>
        </authorList>
    </citation>
    <scope>NUCLEOTIDE SEQUENCE [LARGE SCALE GENOMIC DNA]</scope>
</reference>
<evidence type="ECO:0000259" key="12">
    <source>
        <dbReference type="PROSITE" id="PS52048"/>
    </source>
</evidence>
<comment type="similarity">
    <text evidence="2 10 11">Belongs to the peptidase C12 family.</text>
</comment>
<dbReference type="PROSITE" id="PS00140">
    <property type="entry name" value="UCH_1"/>
    <property type="match status" value="1"/>
</dbReference>
<keyword evidence="6 10" id="KW-0378">Hydrolase</keyword>
<dbReference type="FunFam" id="3.40.532.10:FF:000006">
    <property type="entry name" value="Ubiquitin carboxyl-terminal hydrolase"/>
    <property type="match status" value="1"/>
</dbReference>
<dbReference type="InterPro" id="IPR001578">
    <property type="entry name" value="Peptidase_C12_UCH"/>
</dbReference>
<evidence type="ECO:0000256" key="11">
    <source>
        <dbReference type="RuleBase" id="RU361215"/>
    </source>
</evidence>
<comment type="catalytic activity">
    <reaction evidence="1 10 11">
        <text>Thiol-dependent hydrolysis of ester, thioester, amide, peptide and isopeptide bonds formed by the C-terminal Gly of ubiquitin (a 76-residue protein attached to proteins as an intracellular targeting signal).</text>
        <dbReference type="EC" id="3.4.19.12"/>
    </reaction>
</comment>
<keyword evidence="5 10" id="KW-0833">Ubl conjugation pathway</keyword>
<evidence type="ECO:0000256" key="2">
    <source>
        <dbReference type="ARBA" id="ARBA00009326"/>
    </source>
</evidence>
<feature type="site" description="Transition state stabilizer" evidence="10">
    <location>
        <position position="190"/>
    </location>
</feature>
<dbReference type="Pfam" id="PF01088">
    <property type="entry name" value="Peptidase_C12"/>
    <property type="match status" value="1"/>
</dbReference>
<evidence type="ECO:0000256" key="7">
    <source>
        <dbReference type="ARBA" id="ARBA00022807"/>
    </source>
</evidence>
<dbReference type="GO" id="GO:0005737">
    <property type="term" value="C:cytoplasm"/>
    <property type="evidence" value="ECO:0007669"/>
    <property type="project" value="TreeGrafter"/>
</dbReference>
<name>A0A8S0Z8F8_ARCPL</name>
<dbReference type="CDD" id="cd09616">
    <property type="entry name" value="Peptidase_C12_UCH_L1_L3"/>
    <property type="match status" value="1"/>
</dbReference>
<comment type="caution">
    <text evidence="13">The sequence shown here is derived from an EMBL/GenBank/DDBJ whole genome shotgun (WGS) entry which is preliminary data.</text>
</comment>
<organism evidence="13 14">
    <name type="scientific">Arctia plantaginis</name>
    <name type="common">Wood tiger moth</name>
    <name type="synonym">Phalaena plantaginis</name>
    <dbReference type="NCBI Taxonomy" id="874455"/>
    <lineage>
        <taxon>Eukaryota</taxon>
        <taxon>Metazoa</taxon>
        <taxon>Ecdysozoa</taxon>
        <taxon>Arthropoda</taxon>
        <taxon>Hexapoda</taxon>
        <taxon>Insecta</taxon>
        <taxon>Pterygota</taxon>
        <taxon>Neoptera</taxon>
        <taxon>Endopterygota</taxon>
        <taxon>Lepidoptera</taxon>
        <taxon>Glossata</taxon>
        <taxon>Ditrysia</taxon>
        <taxon>Noctuoidea</taxon>
        <taxon>Erebidae</taxon>
        <taxon>Arctiinae</taxon>
        <taxon>Arctia</taxon>
    </lineage>
</organism>
<evidence type="ECO:0000256" key="8">
    <source>
        <dbReference type="ARBA" id="ARBA00055560"/>
    </source>
</evidence>
<dbReference type="InterPro" id="IPR038765">
    <property type="entry name" value="Papain-like_cys_pep_sf"/>
</dbReference>
<dbReference type="AlphaFoldDB" id="A0A8S0Z8F8"/>
<dbReference type="EMBL" id="CADEBD010000286">
    <property type="protein sequence ID" value="CAB3229298.1"/>
    <property type="molecule type" value="Genomic_DNA"/>
</dbReference>
<feature type="active site" description="Proton donor" evidence="10">
    <location>
        <position position="269"/>
    </location>
</feature>
<feature type="domain" description="UCH catalytic" evidence="12">
    <location>
        <begin position="106"/>
        <end position="329"/>
    </location>
</feature>
<feature type="site" description="Important for enzyme activity" evidence="10">
    <location>
        <position position="284"/>
    </location>
</feature>
<keyword evidence="4 10" id="KW-0645">Protease</keyword>